<gene>
    <name evidence="3" type="ORF">A3F84_17710</name>
</gene>
<keyword evidence="1" id="KW-0479">Metal-binding</keyword>
<dbReference type="EMBL" id="MFKF01000179">
    <property type="protein sequence ID" value="OGG51554.1"/>
    <property type="molecule type" value="Genomic_DNA"/>
</dbReference>
<keyword evidence="2" id="KW-0408">Iron</keyword>
<dbReference type="GO" id="GO:0016706">
    <property type="term" value="F:2-oxoglutarate-dependent dioxygenase activity"/>
    <property type="evidence" value="ECO:0007669"/>
    <property type="project" value="UniProtKB-ARBA"/>
</dbReference>
<dbReference type="Proteomes" id="UP000178606">
    <property type="component" value="Unassembled WGS sequence"/>
</dbReference>
<evidence type="ECO:0008006" key="5">
    <source>
        <dbReference type="Google" id="ProtNLM"/>
    </source>
</evidence>
<proteinExistence type="predicted"/>
<dbReference type="PANTHER" id="PTHR20883:SF15">
    <property type="entry name" value="PHYTANOYL-COA DIOXYGENASE DOMAIN-CONTAINING PROTEIN 1"/>
    <property type="match status" value="1"/>
</dbReference>
<evidence type="ECO:0000313" key="4">
    <source>
        <dbReference type="Proteomes" id="UP000178606"/>
    </source>
</evidence>
<dbReference type="GO" id="GO:0005506">
    <property type="term" value="F:iron ion binding"/>
    <property type="evidence" value="ECO:0007669"/>
    <property type="project" value="UniProtKB-ARBA"/>
</dbReference>
<comment type="caution">
    <text evidence="3">The sequence shown here is derived from an EMBL/GenBank/DDBJ whole genome shotgun (WGS) entry which is preliminary data.</text>
</comment>
<dbReference type="AlphaFoldDB" id="A0A1F6CQY1"/>
<evidence type="ECO:0000256" key="1">
    <source>
        <dbReference type="ARBA" id="ARBA00022723"/>
    </source>
</evidence>
<sequence>MENRYAMSDDERYFFDLTGYLVVRGALTPAEVAECNEAIDHFADQIAARERDSLSRGSSALQGKAGRMELRGMLGWPSPYREPFRKLLVHPVVVSRLNEMCGKGFRLDHGPLLIGAEVGTEGHRLHGGGEPLNPANWYHQQNGKISCRGVTVAWQFYDVYAGDGGFAIVPGSHKSRFRTPEGVRTVEDDMGLVAQPAMKAGDVLFFAEAATHGALPWKGKGRRRSVLYKYASRAAARAVGLFFTPEERYGEWTKGLTPEHHSLLYGPGYHTGDKKRFNLGSDGERVWVVK</sequence>
<dbReference type="Gene3D" id="2.60.120.620">
    <property type="entry name" value="q2cbj1_9rhob like domain"/>
    <property type="match status" value="1"/>
</dbReference>
<name>A0A1F6CQY1_HANXR</name>
<protein>
    <recommendedName>
        <fullName evidence="5">Phytanoyl-CoA dioxygenase family protein</fullName>
    </recommendedName>
</protein>
<evidence type="ECO:0000256" key="2">
    <source>
        <dbReference type="ARBA" id="ARBA00023004"/>
    </source>
</evidence>
<organism evidence="3 4">
    <name type="scientific">Handelsmanbacteria sp. (strain RIFCSPLOWO2_12_FULL_64_10)</name>
    <dbReference type="NCBI Taxonomy" id="1817868"/>
    <lineage>
        <taxon>Bacteria</taxon>
        <taxon>Candidatus Handelsmaniibacteriota</taxon>
    </lineage>
</organism>
<dbReference type="SUPFAM" id="SSF51197">
    <property type="entry name" value="Clavaminate synthase-like"/>
    <property type="match status" value="1"/>
</dbReference>
<dbReference type="InterPro" id="IPR008775">
    <property type="entry name" value="Phytyl_CoA_dOase-like"/>
</dbReference>
<dbReference type="Pfam" id="PF05721">
    <property type="entry name" value="PhyH"/>
    <property type="match status" value="1"/>
</dbReference>
<dbReference type="PANTHER" id="PTHR20883">
    <property type="entry name" value="PHYTANOYL-COA DIOXYGENASE DOMAIN CONTAINING 1"/>
    <property type="match status" value="1"/>
</dbReference>
<reference evidence="3 4" key="1">
    <citation type="journal article" date="2016" name="Nat. Commun.">
        <title>Thousands of microbial genomes shed light on interconnected biogeochemical processes in an aquifer system.</title>
        <authorList>
            <person name="Anantharaman K."/>
            <person name="Brown C.T."/>
            <person name="Hug L.A."/>
            <person name="Sharon I."/>
            <person name="Castelle C.J."/>
            <person name="Probst A.J."/>
            <person name="Thomas B.C."/>
            <person name="Singh A."/>
            <person name="Wilkins M.J."/>
            <person name="Karaoz U."/>
            <person name="Brodie E.L."/>
            <person name="Williams K.H."/>
            <person name="Hubbard S.S."/>
            <person name="Banfield J.F."/>
        </authorList>
    </citation>
    <scope>NUCLEOTIDE SEQUENCE [LARGE SCALE GENOMIC DNA]</scope>
    <source>
        <strain evidence="4">RIFCSPLOWO2_12_FULL_64_10</strain>
    </source>
</reference>
<accession>A0A1F6CQY1</accession>
<evidence type="ECO:0000313" key="3">
    <source>
        <dbReference type="EMBL" id="OGG51554.1"/>
    </source>
</evidence>